<evidence type="ECO:0000313" key="3">
    <source>
        <dbReference type="EMBL" id="OGJ02559.1"/>
    </source>
</evidence>
<evidence type="ECO:0000259" key="2">
    <source>
        <dbReference type="Pfam" id="PF10646"/>
    </source>
</evidence>
<dbReference type="Pfam" id="PF10646">
    <property type="entry name" value="Germane"/>
    <property type="match status" value="1"/>
</dbReference>
<dbReference type="AlphaFoldDB" id="A0A1F6Y899"/>
<gene>
    <name evidence="3" type="ORF">A3G06_02595</name>
</gene>
<reference evidence="3 4" key="1">
    <citation type="journal article" date="2016" name="Nat. Commun.">
        <title>Thousands of microbial genomes shed light on interconnected biogeochemical processes in an aquifer system.</title>
        <authorList>
            <person name="Anantharaman K."/>
            <person name="Brown C.T."/>
            <person name="Hug L.A."/>
            <person name="Sharon I."/>
            <person name="Castelle C.J."/>
            <person name="Probst A.J."/>
            <person name="Thomas B.C."/>
            <person name="Singh A."/>
            <person name="Wilkins M.J."/>
            <person name="Karaoz U."/>
            <person name="Brodie E.L."/>
            <person name="Williams K.H."/>
            <person name="Hubbard S.S."/>
            <person name="Banfield J.F."/>
        </authorList>
    </citation>
    <scope>NUCLEOTIDE SEQUENCE [LARGE SCALE GENOMIC DNA]</scope>
</reference>
<organism evidence="3 4">
    <name type="scientific">Candidatus Nomurabacteria bacterium RIFCSPLOWO2_12_FULL_46_14</name>
    <dbReference type="NCBI Taxonomy" id="1801797"/>
    <lineage>
        <taxon>Bacteria</taxon>
        <taxon>Candidatus Nomuraibacteriota</taxon>
    </lineage>
</organism>
<proteinExistence type="predicted"/>
<sequence length="179" mass="19546">MENKGGVWVGVKIAGFFTLLAVLVALGFYFFINPQAPLSPEPNPEERGVAVKLYYYNPALDQGSGGAQCSRQGLVAVERTLPASDVLITDTIDLLLKGEIKSEERAEGVESEYPLSGFFLVSSNLDREGNLTLTFSDPENKTGGGSCRVGILWLQIEATAKQFPEVKSVRFEPEELFQP</sequence>
<feature type="domain" description="GerMN" evidence="2">
    <location>
        <begin position="53"/>
        <end position="172"/>
    </location>
</feature>
<comment type="caution">
    <text evidence="3">The sequence shown here is derived from an EMBL/GenBank/DDBJ whole genome shotgun (WGS) entry which is preliminary data.</text>
</comment>
<dbReference type="STRING" id="1801797.A3G06_02595"/>
<accession>A0A1F6Y899</accession>
<feature type="transmembrane region" description="Helical" evidence="1">
    <location>
        <begin position="7"/>
        <end position="32"/>
    </location>
</feature>
<keyword evidence="1" id="KW-0812">Transmembrane</keyword>
<name>A0A1F6Y899_9BACT</name>
<evidence type="ECO:0000313" key="4">
    <source>
        <dbReference type="Proteomes" id="UP000176192"/>
    </source>
</evidence>
<dbReference type="Proteomes" id="UP000176192">
    <property type="component" value="Unassembled WGS sequence"/>
</dbReference>
<dbReference type="InterPro" id="IPR019606">
    <property type="entry name" value="GerMN"/>
</dbReference>
<evidence type="ECO:0000256" key="1">
    <source>
        <dbReference type="SAM" id="Phobius"/>
    </source>
</evidence>
<dbReference type="EMBL" id="MFVV01000040">
    <property type="protein sequence ID" value="OGJ02559.1"/>
    <property type="molecule type" value="Genomic_DNA"/>
</dbReference>
<keyword evidence="1" id="KW-0472">Membrane</keyword>
<keyword evidence="1" id="KW-1133">Transmembrane helix</keyword>
<protein>
    <recommendedName>
        <fullName evidence="2">GerMN domain-containing protein</fullName>
    </recommendedName>
</protein>